<dbReference type="InterPro" id="IPR003029">
    <property type="entry name" value="S1_domain"/>
</dbReference>
<dbReference type="GO" id="GO:0006412">
    <property type="term" value="P:translation"/>
    <property type="evidence" value="ECO:0007669"/>
    <property type="project" value="TreeGrafter"/>
</dbReference>
<dbReference type="InterPro" id="IPR032639">
    <property type="entry name" value="Tex_YqgF"/>
</dbReference>
<evidence type="ECO:0000259" key="1">
    <source>
        <dbReference type="PROSITE" id="PS50126"/>
    </source>
</evidence>
<evidence type="ECO:0000313" key="2">
    <source>
        <dbReference type="EMBL" id="SMC35995.1"/>
    </source>
</evidence>
<dbReference type="Gene3D" id="1.10.10.650">
    <property type="entry name" value="RuvA domain 2-like"/>
    <property type="match status" value="1"/>
</dbReference>
<dbReference type="SUPFAM" id="SSF53098">
    <property type="entry name" value="Ribonuclease H-like"/>
    <property type="match status" value="1"/>
</dbReference>
<dbReference type="GO" id="GO:0006139">
    <property type="term" value="P:nucleobase-containing compound metabolic process"/>
    <property type="evidence" value="ECO:0007669"/>
    <property type="project" value="InterPro"/>
</dbReference>
<dbReference type="AlphaFoldDB" id="A0A1W1YII5"/>
<dbReference type="InterPro" id="IPR006641">
    <property type="entry name" value="YqgF/RNaseH-like_dom"/>
</dbReference>
<dbReference type="Pfam" id="PF16921">
    <property type="entry name" value="Tex_YqgF"/>
    <property type="match status" value="1"/>
</dbReference>
<dbReference type="GO" id="GO:0003735">
    <property type="term" value="F:structural constituent of ribosome"/>
    <property type="evidence" value="ECO:0007669"/>
    <property type="project" value="TreeGrafter"/>
</dbReference>
<dbReference type="GO" id="GO:0005737">
    <property type="term" value="C:cytoplasm"/>
    <property type="evidence" value="ECO:0007669"/>
    <property type="project" value="UniProtKB-ARBA"/>
</dbReference>
<dbReference type="FunFam" id="2.40.50.140:FF:000051">
    <property type="entry name" value="RNA-binding transcriptional accessory protein"/>
    <property type="match status" value="1"/>
</dbReference>
<dbReference type="SUPFAM" id="SSF47781">
    <property type="entry name" value="RuvA domain 2-like"/>
    <property type="match status" value="2"/>
</dbReference>
<dbReference type="InterPro" id="IPR055179">
    <property type="entry name" value="Tex-like_central_region"/>
</dbReference>
<feature type="domain" description="S1 motif" evidence="1">
    <location>
        <begin position="637"/>
        <end position="706"/>
    </location>
</feature>
<dbReference type="InterPro" id="IPR023323">
    <property type="entry name" value="Tex-like_dom_sf"/>
</dbReference>
<dbReference type="SUPFAM" id="SSF158832">
    <property type="entry name" value="Tex N-terminal region-like"/>
    <property type="match status" value="1"/>
</dbReference>
<dbReference type="OrthoDB" id="9804714at2"/>
<dbReference type="InterPro" id="IPR010994">
    <property type="entry name" value="RuvA_2-like"/>
</dbReference>
<dbReference type="Pfam" id="PF17674">
    <property type="entry name" value="HHH_9"/>
    <property type="match status" value="1"/>
</dbReference>
<dbReference type="FunFam" id="1.10.150.310:FF:000001">
    <property type="entry name" value="RNA-binding transcriptional accessory protein"/>
    <property type="match status" value="1"/>
</dbReference>
<dbReference type="PROSITE" id="PS50126">
    <property type="entry name" value="S1"/>
    <property type="match status" value="1"/>
</dbReference>
<reference evidence="2 3" key="1">
    <citation type="submission" date="2017-04" db="EMBL/GenBank/DDBJ databases">
        <authorList>
            <person name="Afonso C.L."/>
            <person name="Miller P.J."/>
            <person name="Scott M.A."/>
            <person name="Spackman E."/>
            <person name="Goraichik I."/>
            <person name="Dimitrov K.M."/>
            <person name="Suarez D.L."/>
            <person name="Swayne D.E."/>
        </authorList>
    </citation>
    <scope>NUCLEOTIDE SEQUENCE [LARGE SCALE GENOMIC DNA]</scope>
    <source>
        <strain evidence="2 3">DSM 21164</strain>
    </source>
</reference>
<gene>
    <name evidence="2" type="ORF">SAMN05660703_0537</name>
</gene>
<dbReference type="Pfam" id="PF09371">
    <property type="entry name" value="Tex_N"/>
    <property type="match status" value="1"/>
</dbReference>
<dbReference type="SMART" id="SM00316">
    <property type="entry name" value="S1"/>
    <property type="match status" value="1"/>
</dbReference>
<dbReference type="InterPro" id="IPR012337">
    <property type="entry name" value="RNaseH-like_sf"/>
</dbReference>
<dbReference type="Proteomes" id="UP000192360">
    <property type="component" value="Unassembled WGS sequence"/>
</dbReference>
<dbReference type="GO" id="GO:0003729">
    <property type="term" value="F:mRNA binding"/>
    <property type="evidence" value="ECO:0007669"/>
    <property type="project" value="UniProtKB-ARBA"/>
</dbReference>
<dbReference type="Gene3D" id="3.30.420.140">
    <property type="entry name" value="YqgF/RNase H-like domain"/>
    <property type="match status" value="1"/>
</dbReference>
<dbReference type="SMART" id="SM00732">
    <property type="entry name" value="YqgFc"/>
    <property type="match status" value="1"/>
</dbReference>
<dbReference type="InterPro" id="IPR018974">
    <property type="entry name" value="Tex-like_N"/>
</dbReference>
<protein>
    <recommendedName>
        <fullName evidence="1">S1 motif domain-containing protein</fullName>
    </recommendedName>
</protein>
<accession>A0A1W1YII5</accession>
<evidence type="ECO:0000313" key="3">
    <source>
        <dbReference type="Proteomes" id="UP000192360"/>
    </source>
</evidence>
<dbReference type="CDD" id="cd05685">
    <property type="entry name" value="S1_Tex"/>
    <property type="match status" value="1"/>
</dbReference>
<dbReference type="InterPro" id="IPR037027">
    <property type="entry name" value="YqgF/RNaseH-like_dom_sf"/>
</dbReference>
<dbReference type="Gene3D" id="1.10.150.310">
    <property type="entry name" value="Tex RuvX-like domain-like"/>
    <property type="match status" value="1"/>
</dbReference>
<dbReference type="FunFam" id="1.10.10.650:FF:000001">
    <property type="entry name" value="S1 RNA-binding domain 1"/>
    <property type="match status" value="1"/>
</dbReference>
<dbReference type="SUPFAM" id="SSF50249">
    <property type="entry name" value="Nucleic acid-binding proteins"/>
    <property type="match status" value="1"/>
</dbReference>
<dbReference type="Pfam" id="PF12836">
    <property type="entry name" value="HHH_3"/>
    <property type="match status" value="1"/>
</dbReference>
<dbReference type="Gene3D" id="2.40.50.140">
    <property type="entry name" value="Nucleic acid-binding proteins"/>
    <property type="match status" value="1"/>
</dbReference>
<dbReference type="Pfam" id="PF00575">
    <property type="entry name" value="S1"/>
    <property type="match status" value="1"/>
</dbReference>
<dbReference type="RefSeq" id="WP_084059844.1">
    <property type="nucleotide sequence ID" value="NZ_FWXO01000001.1"/>
</dbReference>
<sequence length="707" mass="79592">MQLIPYILKHTQLPEKSIQNTVELLNEDCTIPFISRYRKEKTGDLDEVQIGEIVKFKDQFEVLEKRKLAIIKSVEEQGVLTSELKKKLEEASDITSLEDLYLPFKKKRNTKSEVAIKNGLEPLAKIIMAQNNDDIDFIASQYLNDEVVNEDEAIEGAQHIIAEWINERTDVRNQIRHQLEKFAQITTKVVGTKKEDEKAQKFRDYFDWSETLNRCPSHRLLAILRAENEKFIRVKIEIEDDRAIEKIEERIIKTRSSSAKYIKAAIEDAYKRLLFPSLANETLKLAKEKADEEAIQVFSKNLKQLLLGAPLGEKRILAIDPGFRSGCKVVCLNEQGDLLHNETIYPHEPQNDSIGAIKKISTLTDAYKIEAISIGNGTASRETEHLIKRIHFKNPIEVFVVSEAGASIYSASKIARDEFPNYDVTVRGSVSIGRRLADPLAELVKIDPKSIGVGQYQHDVDQTKLKTSLDTVVESCVNAVGVNINTASVPLLSYVSGIGPKLAENIVSYRNENGAFTSRTDIKKVPRLGGKAFEQGAAFLRIKGAKNPLDDSAVHPERYELIKQIAKDKGVTIQEIIGNKKALESINLDQYCNDDIGLPTLKDIIKELEKPGLDTREKAKVFTFNQNIKSITDLHEGQLLPGIVNNITNFGCFVDIGIKESGLIHISNLSDTFVKDVNEHVSLQQQIIVKVLEVDVARKRIQLKLHN</sequence>
<dbReference type="Gene3D" id="1.10.3500.10">
    <property type="entry name" value="Tex N-terminal region-like"/>
    <property type="match status" value="1"/>
</dbReference>
<dbReference type="PANTHER" id="PTHR10724">
    <property type="entry name" value="30S RIBOSOMAL PROTEIN S1"/>
    <property type="match status" value="1"/>
</dbReference>
<dbReference type="FunFam" id="3.30.420.140:FF:000001">
    <property type="entry name" value="RNA-binding transcriptional accessory protein"/>
    <property type="match status" value="1"/>
</dbReference>
<dbReference type="InterPro" id="IPR023319">
    <property type="entry name" value="Tex-like_HTH_dom_sf"/>
</dbReference>
<dbReference type="PANTHER" id="PTHR10724:SF10">
    <property type="entry name" value="S1 RNA-BINDING DOMAIN-CONTAINING PROTEIN 1"/>
    <property type="match status" value="1"/>
</dbReference>
<keyword evidence="3" id="KW-1185">Reference proteome</keyword>
<dbReference type="STRING" id="504486.SAMN05660703_0537"/>
<dbReference type="EMBL" id="FWXO01000001">
    <property type="protein sequence ID" value="SMC35995.1"/>
    <property type="molecule type" value="Genomic_DNA"/>
</dbReference>
<dbReference type="InterPro" id="IPR044146">
    <property type="entry name" value="S1_Tex"/>
</dbReference>
<dbReference type="Pfam" id="PF22706">
    <property type="entry name" value="Tex_central_region"/>
    <property type="match status" value="1"/>
</dbReference>
<name>A0A1W1YII5_9FLAO</name>
<organism evidence="2 3">
    <name type="scientific">Cellulophaga tyrosinoxydans</name>
    <dbReference type="NCBI Taxonomy" id="504486"/>
    <lineage>
        <taxon>Bacteria</taxon>
        <taxon>Pseudomonadati</taxon>
        <taxon>Bacteroidota</taxon>
        <taxon>Flavobacteriia</taxon>
        <taxon>Flavobacteriales</taxon>
        <taxon>Flavobacteriaceae</taxon>
        <taxon>Cellulophaga</taxon>
    </lineage>
</organism>
<dbReference type="InterPro" id="IPR050437">
    <property type="entry name" value="Ribos_protein_bS1-like"/>
</dbReference>
<dbReference type="InterPro" id="IPR041692">
    <property type="entry name" value="HHH_9"/>
</dbReference>
<proteinExistence type="predicted"/>
<dbReference type="InterPro" id="IPR012340">
    <property type="entry name" value="NA-bd_OB-fold"/>
</dbReference>